<dbReference type="GO" id="GO:0016020">
    <property type="term" value="C:membrane"/>
    <property type="evidence" value="ECO:0007669"/>
    <property type="project" value="UniProtKB-SubCell"/>
</dbReference>
<evidence type="ECO:0000256" key="6">
    <source>
        <dbReference type="ARBA" id="ARBA00023136"/>
    </source>
</evidence>
<dbReference type="SUPFAM" id="SSF51569">
    <property type="entry name" value="Aldolase"/>
    <property type="match status" value="1"/>
</dbReference>
<dbReference type="InterPro" id="IPR006202">
    <property type="entry name" value="Neur_chan_lig-bd"/>
</dbReference>
<dbReference type="InterPro" id="IPR013785">
    <property type="entry name" value="Aldolase_TIM"/>
</dbReference>
<dbReference type="GO" id="GO:0046872">
    <property type="term" value="F:metal ion binding"/>
    <property type="evidence" value="ECO:0007669"/>
    <property type="project" value="UniProtKB-KW"/>
</dbReference>
<keyword evidence="6" id="KW-0472">Membrane</keyword>
<keyword evidence="10" id="KW-1185">Reference proteome</keyword>
<name>A0A915N4J3_MELJA</name>
<organism evidence="10 11">
    <name type="scientific">Meloidogyne javanica</name>
    <name type="common">Root-knot nematode worm</name>
    <dbReference type="NCBI Taxonomy" id="6303"/>
    <lineage>
        <taxon>Eukaryota</taxon>
        <taxon>Metazoa</taxon>
        <taxon>Ecdysozoa</taxon>
        <taxon>Nematoda</taxon>
        <taxon>Chromadorea</taxon>
        <taxon>Rhabditida</taxon>
        <taxon>Tylenchina</taxon>
        <taxon>Tylenchomorpha</taxon>
        <taxon>Tylenchoidea</taxon>
        <taxon>Meloidogynidae</taxon>
        <taxon>Meloidogyninae</taxon>
        <taxon>Meloidogyne</taxon>
        <taxon>Meloidogyne incognita group</taxon>
    </lineage>
</organism>
<dbReference type="PROSITE" id="PS50991">
    <property type="entry name" value="PYR_CT"/>
    <property type="match status" value="1"/>
</dbReference>
<dbReference type="GO" id="GO:0046951">
    <property type="term" value="P:ketone body biosynthetic process"/>
    <property type="evidence" value="ECO:0007669"/>
    <property type="project" value="TreeGrafter"/>
</dbReference>
<evidence type="ECO:0000256" key="4">
    <source>
        <dbReference type="ARBA" id="ARBA00012910"/>
    </source>
</evidence>
<keyword evidence="5" id="KW-0479">Metal-binding</keyword>
<dbReference type="Proteomes" id="UP000887561">
    <property type="component" value="Unplaced"/>
</dbReference>
<dbReference type="PANTHER" id="PTHR42738">
    <property type="entry name" value="HYDROXYMETHYLGLUTARYL-COA LYASE"/>
    <property type="match status" value="1"/>
</dbReference>
<dbReference type="Pfam" id="PF00682">
    <property type="entry name" value="HMGL-like"/>
    <property type="match status" value="1"/>
</dbReference>
<dbReference type="PROSITE" id="PS00236">
    <property type="entry name" value="NEUROTR_ION_CHANNEL"/>
    <property type="match status" value="1"/>
</dbReference>
<comment type="subcellular location">
    <subcellularLocation>
        <location evidence="1">Membrane</location>
    </subcellularLocation>
</comment>
<dbReference type="Gene3D" id="3.20.20.70">
    <property type="entry name" value="Aldolase class I"/>
    <property type="match status" value="1"/>
</dbReference>
<comment type="pathway">
    <text evidence="2">Metabolic intermediate metabolism; (S)-3-hydroxy-3-methylglutaryl-CoA degradation; acetoacetate from (S)-3-hydroxy-3-methylglutaryl-CoA: step 1/1.</text>
</comment>
<dbReference type="InterPro" id="IPR000891">
    <property type="entry name" value="PYR_CT"/>
</dbReference>
<evidence type="ECO:0000256" key="1">
    <source>
        <dbReference type="ARBA" id="ARBA00004370"/>
    </source>
</evidence>
<evidence type="ECO:0000313" key="11">
    <source>
        <dbReference type="WBParaSite" id="scaffold6784_cov373.g11252"/>
    </source>
</evidence>
<evidence type="ECO:0000256" key="8">
    <source>
        <dbReference type="ARBA" id="ARBA00049877"/>
    </source>
</evidence>
<dbReference type="SUPFAM" id="SSF63712">
    <property type="entry name" value="Nicotinic receptor ligand binding domain-like"/>
    <property type="match status" value="1"/>
</dbReference>
<dbReference type="GO" id="GO:0004419">
    <property type="term" value="F:hydroxymethylglutaryl-CoA lyase activity"/>
    <property type="evidence" value="ECO:0007669"/>
    <property type="project" value="UniProtKB-EC"/>
</dbReference>
<proteinExistence type="inferred from homology"/>
<protein>
    <recommendedName>
        <fullName evidence="4">hydroxymethylglutaryl-CoA lyase</fullName>
        <ecNumber evidence="4">4.1.3.4</ecNumber>
    </recommendedName>
</protein>
<dbReference type="EC" id="4.1.3.4" evidence="4"/>
<accession>A0A915N4J3</accession>
<reference evidence="11" key="1">
    <citation type="submission" date="2022-11" db="UniProtKB">
        <authorList>
            <consortium name="WormBaseParasite"/>
        </authorList>
    </citation>
    <scope>IDENTIFICATION</scope>
</reference>
<dbReference type="GO" id="GO:0005230">
    <property type="term" value="F:extracellular ligand-gated monoatomic ion channel activity"/>
    <property type="evidence" value="ECO:0007669"/>
    <property type="project" value="InterPro"/>
</dbReference>
<dbReference type="CDD" id="cd18989">
    <property type="entry name" value="LGIC_ECD_cation"/>
    <property type="match status" value="1"/>
</dbReference>
<evidence type="ECO:0000256" key="5">
    <source>
        <dbReference type="ARBA" id="ARBA00022723"/>
    </source>
</evidence>
<dbReference type="AlphaFoldDB" id="A0A915N4J3"/>
<dbReference type="PANTHER" id="PTHR42738:SF7">
    <property type="entry name" value="HYDROXYMETHYLGLUTARYL-COA LYASE"/>
    <property type="match status" value="1"/>
</dbReference>
<evidence type="ECO:0000259" key="9">
    <source>
        <dbReference type="PROSITE" id="PS50991"/>
    </source>
</evidence>
<dbReference type="WBParaSite" id="scaffold6784_cov373.g11252">
    <property type="protein sequence ID" value="scaffold6784_cov373.g11252"/>
    <property type="gene ID" value="scaffold6784_cov373.g11252"/>
</dbReference>
<dbReference type="CDD" id="cd07938">
    <property type="entry name" value="DRE_TIM_HMGL"/>
    <property type="match status" value="1"/>
</dbReference>
<dbReference type="InterPro" id="IPR018000">
    <property type="entry name" value="Neurotransmitter_ion_chnl_CS"/>
</dbReference>
<dbReference type="GO" id="GO:0006552">
    <property type="term" value="P:L-leucine catabolic process"/>
    <property type="evidence" value="ECO:0007669"/>
    <property type="project" value="TreeGrafter"/>
</dbReference>
<sequence length="694" mass="77613">MFRPYNKSSINKFLKFILSNSTFNRQISSFSSGPFRIVEVGPRDGLQNEKRQIVLTSTKIELINRLVECGLKTVEATSFVSPKWVPQFEDCNEVISACKKIRGVSYPVLVPNLEGLSNALKNGNVKEIAVFMAASDTFNRKNLNCSLKEGEKRLKEVTEEALITGLKVRGYISTVLGCPYEGHVDPILVTKMTERLLDYGCYEVSLGDTIGVGTAGSVANLLDELSIASIPFTKIAVHFHDTYGQALSNVLISIEKGIRVADSSIAGLGGCPFAKGATGNLATEDLVYMLEGCGFSTGVNLERLVETSDWICTQMGRENQSRVANAMLGRKKNPTKAWISENRRIEQEVLRNYDKRHRPVKVESTIIRVQLFLTVNHIEKVDEHEGTMLLHGILWAAWNDDYLKWTPSEHNNTFVISMEAWKIWQPTFALYNSARSNSWFVYMSGVPATVSNDGRVFAAGAFSFQVTCQFNFAAYPYDIQECPIVLADWQYDASKVNLSEAVSARSGLNSLAKPAIRLSFDPLSENVKKHVAGWEIIDTWQRLCYWGPTGYCVDSSPIGPLDNYWSLMEFGIRIKRHAPYYGLTLVLPILKNLSSILNRFQAKELFVLSFDPQTLGSNNEFLPSNPSIPLEDTSDLNQSPQQFIIEMDPIIIETDSSNNAQLKLQQQQPSTSAAQFEAVELEAKVRNPSLREQI</sequence>
<evidence type="ECO:0000256" key="7">
    <source>
        <dbReference type="ARBA" id="ARBA00023239"/>
    </source>
</evidence>
<comment type="catalytic activity">
    <reaction evidence="8">
        <text>(3S)-3-hydroxy-3-methylglutaryl-CoA = acetoacetate + acetyl-CoA</text>
        <dbReference type="Rhea" id="RHEA:24404"/>
        <dbReference type="ChEBI" id="CHEBI:13705"/>
        <dbReference type="ChEBI" id="CHEBI:43074"/>
        <dbReference type="ChEBI" id="CHEBI:57288"/>
        <dbReference type="EC" id="4.1.3.4"/>
    </reaction>
</comment>
<feature type="domain" description="Pyruvate carboxyltransferase" evidence="9">
    <location>
        <begin position="35"/>
        <end position="305"/>
    </location>
</feature>
<dbReference type="Pfam" id="PF02931">
    <property type="entry name" value="Neur_chan_LBD"/>
    <property type="match status" value="1"/>
</dbReference>
<dbReference type="InterPro" id="IPR043594">
    <property type="entry name" value="HMGL"/>
</dbReference>
<dbReference type="InterPro" id="IPR036734">
    <property type="entry name" value="Neur_chan_lig-bd_sf"/>
</dbReference>
<dbReference type="Gene3D" id="2.70.170.10">
    <property type="entry name" value="Neurotransmitter-gated ion-channel ligand-binding domain"/>
    <property type="match status" value="1"/>
</dbReference>
<evidence type="ECO:0000256" key="3">
    <source>
        <dbReference type="ARBA" id="ARBA00009405"/>
    </source>
</evidence>
<evidence type="ECO:0000256" key="2">
    <source>
        <dbReference type="ARBA" id="ARBA00005143"/>
    </source>
</evidence>
<dbReference type="NCBIfam" id="NF004283">
    <property type="entry name" value="PRK05692.1"/>
    <property type="match status" value="1"/>
</dbReference>
<evidence type="ECO:0000313" key="10">
    <source>
        <dbReference type="Proteomes" id="UP000887561"/>
    </source>
</evidence>
<dbReference type="FunFam" id="3.20.20.70:FF:000071">
    <property type="entry name" value="Hydroxymethylglutaryl-CoA lyase"/>
    <property type="match status" value="1"/>
</dbReference>
<keyword evidence="7" id="KW-0456">Lyase</keyword>
<comment type="similarity">
    <text evidence="3">Belongs to the HMG-CoA lyase family.</text>
</comment>